<dbReference type="RefSeq" id="WP_307406603.1">
    <property type="nucleotide sequence ID" value="NZ_JAUSUR010000002.1"/>
</dbReference>
<keyword evidence="2" id="KW-0812">Transmembrane</keyword>
<protein>
    <submittedName>
        <fullName evidence="4">Sensor histidine kinase YesM</fullName>
    </submittedName>
</protein>
<feature type="transmembrane region" description="Helical" evidence="2">
    <location>
        <begin position="66"/>
        <end position="90"/>
    </location>
</feature>
<feature type="transmembrane region" description="Helical" evidence="2">
    <location>
        <begin position="176"/>
        <end position="199"/>
    </location>
</feature>
<evidence type="ECO:0000256" key="2">
    <source>
        <dbReference type="SAM" id="Phobius"/>
    </source>
</evidence>
<feature type="transmembrane region" description="Helical" evidence="2">
    <location>
        <begin position="363"/>
        <end position="390"/>
    </location>
</feature>
<keyword evidence="1" id="KW-0175">Coiled coil</keyword>
<feature type="transmembrane region" description="Helical" evidence="2">
    <location>
        <begin position="6"/>
        <end position="23"/>
    </location>
</feature>
<dbReference type="Gene3D" id="3.30.565.10">
    <property type="entry name" value="Histidine kinase-like ATPase, C-terminal domain"/>
    <property type="match status" value="1"/>
</dbReference>
<dbReference type="InterPro" id="IPR032834">
    <property type="entry name" value="NatK-like_C"/>
</dbReference>
<organism evidence="4 5">
    <name type="scientific">Breznakia pachnodae</name>
    <dbReference type="NCBI Taxonomy" id="265178"/>
    <lineage>
        <taxon>Bacteria</taxon>
        <taxon>Bacillati</taxon>
        <taxon>Bacillota</taxon>
        <taxon>Erysipelotrichia</taxon>
        <taxon>Erysipelotrichales</taxon>
        <taxon>Erysipelotrichaceae</taxon>
        <taxon>Breznakia</taxon>
    </lineage>
</organism>
<feature type="transmembrane region" description="Helical" evidence="2">
    <location>
        <begin position="102"/>
        <end position="123"/>
    </location>
</feature>
<evidence type="ECO:0000313" key="5">
    <source>
        <dbReference type="Proteomes" id="UP001230220"/>
    </source>
</evidence>
<evidence type="ECO:0000259" key="3">
    <source>
        <dbReference type="Pfam" id="PF14501"/>
    </source>
</evidence>
<feature type="transmembrane region" description="Helical" evidence="2">
    <location>
        <begin position="135"/>
        <end position="156"/>
    </location>
</feature>
<evidence type="ECO:0000313" key="4">
    <source>
        <dbReference type="EMBL" id="MDQ0360582.1"/>
    </source>
</evidence>
<name>A0ABU0E117_9FIRM</name>
<dbReference type="PANTHER" id="PTHR40448">
    <property type="entry name" value="TWO-COMPONENT SENSOR HISTIDINE KINASE"/>
    <property type="match status" value="1"/>
</dbReference>
<dbReference type="Pfam" id="PF14501">
    <property type="entry name" value="HATPase_c_5"/>
    <property type="match status" value="1"/>
</dbReference>
<feature type="transmembrane region" description="Helical" evidence="2">
    <location>
        <begin position="35"/>
        <end position="54"/>
    </location>
</feature>
<dbReference type="GO" id="GO:0016301">
    <property type="term" value="F:kinase activity"/>
    <property type="evidence" value="ECO:0007669"/>
    <property type="project" value="UniProtKB-KW"/>
</dbReference>
<keyword evidence="4" id="KW-0418">Kinase</keyword>
<comment type="caution">
    <text evidence="4">The sequence shown here is derived from an EMBL/GenBank/DDBJ whole genome shotgun (WGS) entry which is preliminary data.</text>
</comment>
<accession>A0ABU0E117</accession>
<keyword evidence="2" id="KW-1133">Transmembrane helix</keyword>
<feature type="transmembrane region" description="Helical" evidence="2">
    <location>
        <begin position="336"/>
        <end position="357"/>
    </location>
</feature>
<dbReference type="PANTHER" id="PTHR40448:SF1">
    <property type="entry name" value="TWO-COMPONENT SENSOR HISTIDINE KINASE"/>
    <property type="match status" value="1"/>
</dbReference>
<feature type="coiled-coil region" evidence="1">
    <location>
        <begin position="244"/>
        <end position="271"/>
    </location>
</feature>
<keyword evidence="5" id="KW-1185">Reference proteome</keyword>
<proteinExistence type="predicted"/>
<reference evidence="4 5" key="1">
    <citation type="submission" date="2023-07" db="EMBL/GenBank/DDBJ databases">
        <title>Genomic Encyclopedia of Type Strains, Phase IV (KMG-IV): sequencing the most valuable type-strain genomes for metagenomic binning, comparative biology and taxonomic classification.</title>
        <authorList>
            <person name="Goeker M."/>
        </authorList>
    </citation>
    <scope>NUCLEOTIDE SEQUENCE [LARGE SCALE GENOMIC DNA]</scope>
    <source>
        <strain evidence="4 5">DSM 16784</strain>
    </source>
</reference>
<keyword evidence="4" id="KW-0808">Transferase</keyword>
<gene>
    <name evidence="4" type="ORF">J2S15_001327</name>
</gene>
<feature type="transmembrane region" description="Helical" evidence="2">
    <location>
        <begin position="205"/>
        <end position="227"/>
    </location>
</feature>
<evidence type="ECO:0000256" key="1">
    <source>
        <dbReference type="SAM" id="Coils"/>
    </source>
</evidence>
<feature type="domain" description="Sensor histidine kinase NatK-like C-terminal" evidence="3">
    <location>
        <begin position="509"/>
        <end position="610"/>
    </location>
</feature>
<dbReference type="SUPFAM" id="SSF55874">
    <property type="entry name" value="ATPase domain of HSP90 chaperone/DNA topoisomerase II/histidine kinase"/>
    <property type="match status" value="1"/>
</dbReference>
<dbReference type="EMBL" id="JAUSUR010000002">
    <property type="protein sequence ID" value="MDQ0360582.1"/>
    <property type="molecule type" value="Genomic_DNA"/>
</dbReference>
<dbReference type="Proteomes" id="UP001230220">
    <property type="component" value="Unassembled WGS sequence"/>
</dbReference>
<sequence length="611" mass="70643">MHVWLEAFIISATFGASWIYSAMKLLSPVCHKKGLFLSTIVFIVIQIGFNYIFFLTDLYDILYVKYPFTFALITYSIQFIFITIVLYRYYHNAWKILSSLGFTLYCLNTFHTMVNYSGILFVMQFSLEVEGFLVSIYNIIIHAISSLFGLALAHIFTKYSLSTYINVLFETKRRKVITTIICVSCWNLHAMIFVFYPILPLSPEANLIIGFVFLLLLTIIFIIVIIMQNNRKKLELQKTIIDQREFHINEVSEMQLELRSLKHDIKNLITSFLLEYKNTNTEQLHDVVESALSKSQSFDVDDNSEHLNPNHSTIRSFLTKENLKTAIHSFFKNHRFFIVIFCCILGMVTAQMIYHNIEKNPLQFIIFIIIILLLLAPVFVCGISTIIINLQNEQLQQELLLSQQYYFETTTTAKRSISTMREYYQTLLNYLSSEVDDEIIKKIELFIDKPITTITDDSNYHSSLEALHNIKVPELKNLLLMKCSLMIQMKIPFKLEVIYPIQSAIIPNVDLIRSLGILLDNAIEESINKDNAMISIIFLDEGDSIYININNVLCSIDTNVNSIYEYGYSSKGEGRGIGLSNYKKIIGTYSNVITRTKISNNLFIQELTIQK</sequence>
<dbReference type="InterPro" id="IPR036890">
    <property type="entry name" value="HATPase_C_sf"/>
</dbReference>
<keyword evidence="2" id="KW-0472">Membrane</keyword>